<dbReference type="RefSeq" id="WP_268786188.1">
    <property type="nucleotide sequence ID" value="NZ_JAPQYE010000005.1"/>
</dbReference>
<keyword evidence="1" id="KW-0812">Transmembrane</keyword>
<accession>A0ABT4HFC5</accession>
<feature type="transmembrane region" description="Helical" evidence="1">
    <location>
        <begin position="98"/>
        <end position="115"/>
    </location>
</feature>
<evidence type="ECO:0000313" key="2">
    <source>
        <dbReference type="EMBL" id="MCZ0728905.1"/>
    </source>
</evidence>
<comment type="caution">
    <text evidence="2">The sequence shown here is derived from an EMBL/GenBank/DDBJ whole genome shotgun (WGS) entry which is preliminary data.</text>
</comment>
<keyword evidence="3" id="KW-1185">Reference proteome</keyword>
<keyword evidence="1" id="KW-0472">Membrane</keyword>
<evidence type="ECO:0008006" key="4">
    <source>
        <dbReference type="Google" id="ProtNLM"/>
    </source>
</evidence>
<evidence type="ECO:0000256" key="1">
    <source>
        <dbReference type="SAM" id="Phobius"/>
    </source>
</evidence>
<sequence>MTSHPPRPVRIAGGIAALEGLLAIAMAVVLVVREAAGHHEIAISGYGTAGWFAIMGSGVAAAGWALWTGRRWGRGIAVFANLVLLGVAWYVFSSGWLGIALVVAATAIAALAMLFSPSGLHWLTQAPGEISDANSDRSGPDTR</sequence>
<dbReference type="EMBL" id="JAPQYE010000005">
    <property type="protein sequence ID" value="MCZ0728905.1"/>
    <property type="molecule type" value="Genomic_DNA"/>
</dbReference>
<dbReference type="Proteomes" id="UP001084650">
    <property type="component" value="Unassembled WGS sequence"/>
</dbReference>
<protein>
    <recommendedName>
        <fullName evidence="4">Integral membrane protein</fullName>
    </recommendedName>
</protein>
<feature type="transmembrane region" description="Helical" evidence="1">
    <location>
        <begin position="44"/>
        <end position="67"/>
    </location>
</feature>
<proteinExistence type="predicted"/>
<feature type="transmembrane region" description="Helical" evidence="1">
    <location>
        <begin position="12"/>
        <end position="32"/>
    </location>
</feature>
<reference evidence="2" key="1">
    <citation type="submission" date="2022-12" db="EMBL/GenBank/DDBJ databases">
        <title>Whole genome sequence of Mycolicibacterium iranicum strain SBH312.</title>
        <authorList>
            <person name="Jani J."/>
            <person name="Arifin Mustapha Z."/>
            <person name="Ahmed K."/>
            <person name="Kai Ling C."/>
        </authorList>
    </citation>
    <scope>NUCLEOTIDE SEQUENCE</scope>
    <source>
        <strain evidence="2">SBH312</strain>
    </source>
</reference>
<keyword evidence="1" id="KW-1133">Transmembrane helix</keyword>
<evidence type="ECO:0000313" key="3">
    <source>
        <dbReference type="Proteomes" id="UP001084650"/>
    </source>
</evidence>
<feature type="transmembrane region" description="Helical" evidence="1">
    <location>
        <begin position="74"/>
        <end position="92"/>
    </location>
</feature>
<organism evidence="2 3">
    <name type="scientific">Mycolicibacterium iranicum</name>
    <name type="common">Mycobacterium iranicum</name>
    <dbReference type="NCBI Taxonomy" id="912594"/>
    <lineage>
        <taxon>Bacteria</taxon>
        <taxon>Bacillati</taxon>
        <taxon>Actinomycetota</taxon>
        <taxon>Actinomycetes</taxon>
        <taxon>Mycobacteriales</taxon>
        <taxon>Mycobacteriaceae</taxon>
        <taxon>Mycolicibacterium</taxon>
    </lineage>
</organism>
<name>A0ABT4HFC5_MYCIR</name>
<gene>
    <name evidence="2" type="ORF">OY187_12680</name>
</gene>